<keyword evidence="3 9" id="KW-0418">Kinase</keyword>
<dbReference type="PROSITE" id="PS00107">
    <property type="entry name" value="PROTEIN_KINASE_ATP"/>
    <property type="match status" value="1"/>
</dbReference>
<reference evidence="9 10" key="1">
    <citation type="submission" date="2019-02" db="EMBL/GenBank/DDBJ databases">
        <title>Deep-cultivation of Planctomycetes and their phenomic and genomic characterization uncovers novel biology.</title>
        <authorList>
            <person name="Wiegand S."/>
            <person name="Jogler M."/>
            <person name="Boedeker C."/>
            <person name="Pinto D."/>
            <person name="Vollmers J."/>
            <person name="Rivas-Marin E."/>
            <person name="Kohn T."/>
            <person name="Peeters S.H."/>
            <person name="Heuer A."/>
            <person name="Rast P."/>
            <person name="Oberbeckmann S."/>
            <person name="Bunk B."/>
            <person name="Jeske O."/>
            <person name="Meyerdierks A."/>
            <person name="Storesund J.E."/>
            <person name="Kallscheuer N."/>
            <person name="Luecker S."/>
            <person name="Lage O.M."/>
            <person name="Pohl T."/>
            <person name="Merkel B.J."/>
            <person name="Hornburger P."/>
            <person name="Mueller R.-W."/>
            <person name="Bruemmer F."/>
            <person name="Labrenz M."/>
            <person name="Spormann A.M."/>
            <person name="Op Den Camp H."/>
            <person name="Overmann J."/>
            <person name="Amann R."/>
            <person name="Jetten M.S.M."/>
            <person name="Mascher T."/>
            <person name="Medema M.H."/>
            <person name="Devos D.P."/>
            <person name="Kaster A.-K."/>
            <person name="Ovreas L."/>
            <person name="Rohde M."/>
            <person name="Galperin M.Y."/>
            <person name="Jogler C."/>
        </authorList>
    </citation>
    <scope>NUCLEOTIDE SEQUENCE [LARGE SCALE GENOMIC DNA]</scope>
    <source>
        <strain evidence="9 10">Poly51</strain>
    </source>
</reference>
<dbReference type="PANTHER" id="PTHR43289:SF6">
    <property type="entry name" value="SERINE_THREONINE-PROTEIN KINASE NEKL-3"/>
    <property type="match status" value="1"/>
</dbReference>
<dbReference type="EC" id="2.7.11.1" evidence="9"/>
<dbReference type="SMART" id="SM00028">
    <property type="entry name" value="TPR"/>
    <property type="match status" value="4"/>
</dbReference>
<name>A0A5C6EHT9_9BACT</name>
<dbReference type="InterPro" id="IPR000719">
    <property type="entry name" value="Prot_kinase_dom"/>
</dbReference>
<dbReference type="Pfam" id="PF13432">
    <property type="entry name" value="TPR_16"/>
    <property type="match status" value="2"/>
</dbReference>
<organism evidence="9 10">
    <name type="scientific">Rubripirellula tenax</name>
    <dbReference type="NCBI Taxonomy" id="2528015"/>
    <lineage>
        <taxon>Bacteria</taxon>
        <taxon>Pseudomonadati</taxon>
        <taxon>Planctomycetota</taxon>
        <taxon>Planctomycetia</taxon>
        <taxon>Pirellulales</taxon>
        <taxon>Pirellulaceae</taxon>
        <taxon>Rubripirellula</taxon>
    </lineage>
</organism>
<dbReference type="RefSeq" id="WP_146460922.1">
    <property type="nucleotide sequence ID" value="NZ_SJPW01000007.1"/>
</dbReference>
<evidence type="ECO:0000256" key="1">
    <source>
        <dbReference type="ARBA" id="ARBA00022679"/>
    </source>
</evidence>
<dbReference type="InterPro" id="IPR008271">
    <property type="entry name" value="Ser/Thr_kinase_AS"/>
</dbReference>
<dbReference type="InterPro" id="IPR011990">
    <property type="entry name" value="TPR-like_helical_dom_sf"/>
</dbReference>
<keyword evidence="2 6" id="KW-0547">Nucleotide-binding</keyword>
<dbReference type="InterPro" id="IPR011009">
    <property type="entry name" value="Kinase-like_dom_sf"/>
</dbReference>
<dbReference type="InterPro" id="IPR017441">
    <property type="entry name" value="Protein_kinase_ATP_BS"/>
</dbReference>
<evidence type="ECO:0000256" key="6">
    <source>
        <dbReference type="PROSITE-ProRule" id="PRU10141"/>
    </source>
</evidence>
<evidence type="ECO:0000256" key="7">
    <source>
        <dbReference type="SAM" id="MobiDB-lite"/>
    </source>
</evidence>
<feature type="region of interest" description="Disordered" evidence="7">
    <location>
        <begin position="282"/>
        <end position="305"/>
    </location>
</feature>
<dbReference type="SUPFAM" id="SSF56112">
    <property type="entry name" value="Protein kinase-like (PK-like)"/>
    <property type="match status" value="1"/>
</dbReference>
<dbReference type="InterPro" id="IPR019734">
    <property type="entry name" value="TPR_rpt"/>
</dbReference>
<evidence type="ECO:0000256" key="5">
    <source>
        <dbReference type="PROSITE-ProRule" id="PRU00339"/>
    </source>
</evidence>
<dbReference type="PROSITE" id="PS50011">
    <property type="entry name" value="PROTEIN_KINASE_DOM"/>
    <property type="match status" value="1"/>
</dbReference>
<dbReference type="PANTHER" id="PTHR43289">
    <property type="entry name" value="MITOGEN-ACTIVATED PROTEIN KINASE KINASE KINASE 20-RELATED"/>
    <property type="match status" value="1"/>
</dbReference>
<keyword evidence="1 9" id="KW-0808">Transferase</keyword>
<sequence length="1062" mass="118264">MTFAKPHLAPHMQVDPTRIATLDDSTEHIIDLFETAWTEGRRLDIAELVDQHGVRHHIDLLTELIRIDVERRNADALSFTIDEYVEAFPGLLDHATALSDICFEDFRSRLRFERTFDLERWNTIPQISKQSWFRTLAHHDPKTRGTTDQHGDETGPDPLLEIELGRIGFQLVKKIGSGAFSEVFLATQNELAGRFVVLKLVDRVFAEPQTLAVLQHTNIVPIYSCHKVAKRTAICMPYAGSLTLLDLFDASGPFGDLRSGQSLVTTVRARVAETHVGSIAGTSTIPCDESKSSIDRSQSPAADEPTVLSPLDRLCLLDQNELTGWVFERLTAALMHSHARGIMHGDIKPANILIRNDGEPALLDFNLGQDLQRDNSNRVGGTLPYMAPEVMGGLMGQTFTAGPASDIYAVGVVMYQFATQRLPFPSPSSVAAVDLEPAIESRRHAVEWTENDSVSPGIRSIIERCLAFDRSERYAGVEELHCDLDCQTRSLPLEHCPERWIDRARKWLRRNPRSTSAVTFGTAFLLLLIPLTFAAIQSRRSSLEAKTLQRFSEFVDASTPVLASMVANPVKRSDSEIADAMKPLRDFGFVPPSQLSPADWNRLPANRVDGFRNALLRHVGQVAIFESDRLAAAKKSKSLVASEFSRLDQLIEVAQRLVDDEPSSFIHNIQRQRARLADETLPANESRTIASESSSESDTEIYLDAIRLMKKERWTEAGHKLDRLSGKDSIPPELRWTGLGRSQYHAHQYDQAAASFTKSIERAPDSSRLRLLRGLCYLHLSRGDRAEAEFDAALDLDATNWQAETNRGLIRLSRDRIDEAIADFTNAMTHSPNRVHLLLLRSRAYRLQGDSVAADRDLVAVMNEKDLTAPSLLSRARAMESTNPSAALADLKAAEALDPNSADVLISIAELLTRKLNRDADAIPYLDRLIRNQPDNERGVSDRAVLLARLGRFNEADRDVREAIKPPNSARALYQLACASALMQERTFHIRSLSFLAQALQAGYDADRLDSDPDLEAIREMPGFQAIARTYQLGKLAKPARSSPRNRPDGIDSSNISTLVAD</sequence>
<dbReference type="Gene3D" id="1.25.40.10">
    <property type="entry name" value="Tetratricopeptide repeat domain"/>
    <property type="match status" value="3"/>
</dbReference>
<dbReference type="GO" id="GO:0004674">
    <property type="term" value="F:protein serine/threonine kinase activity"/>
    <property type="evidence" value="ECO:0007669"/>
    <property type="project" value="UniProtKB-EC"/>
</dbReference>
<evidence type="ECO:0000256" key="3">
    <source>
        <dbReference type="ARBA" id="ARBA00022777"/>
    </source>
</evidence>
<keyword evidence="4 6" id="KW-0067">ATP-binding</keyword>
<dbReference type="SMART" id="SM00220">
    <property type="entry name" value="S_TKc"/>
    <property type="match status" value="1"/>
</dbReference>
<feature type="compositionally biased region" description="Polar residues" evidence="7">
    <location>
        <begin position="1052"/>
        <end position="1062"/>
    </location>
</feature>
<gene>
    <name evidence="9" type="primary">prkC_26</name>
    <name evidence="9" type="ORF">Poly51_50500</name>
</gene>
<keyword evidence="5" id="KW-0802">TPR repeat</keyword>
<evidence type="ECO:0000313" key="10">
    <source>
        <dbReference type="Proteomes" id="UP000318288"/>
    </source>
</evidence>
<proteinExistence type="predicted"/>
<feature type="binding site" evidence="6">
    <location>
        <position position="199"/>
    </location>
    <ligand>
        <name>ATP</name>
        <dbReference type="ChEBI" id="CHEBI:30616"/>
    </ligand>
</feature>
<dbReference type="AlphaFoldDB" id="A0A5C6EHT9"/>
<evidence type="ECO:0000313" key="9">
    <source>
        <dbReference type="EMBL" id="TWU47251.1"/>
    </source>
</evidence>
<dbReference type="OrthoDB" id="6111975at2"/>
<keyword evidence="10" id="KW-1185">Reference proteome</keyword>
<dbReference type="PROSITE" id="PS00108">
    <property type="entry name" value="PROTEIN_KINASE_ST"/>
    <property type="match status" value="1"/>
</dbReference>
<dbReference type="CDD" id="cd14014">
    <property type="entry name" value="STKc_PknB_like"/>
    <property type="match status" value="1"/>
</dbReference>
<dbReference type="GO" id="GO:0005524">
    <property type="term" value="F:ATP binding"/>
    <property type="evidence" value="ECO:0007669"/>
    <property type="project" value="UniProtKB-UniRule"/>
</dbReference>
<dbReference type="EMBL" id="SJPW01000007">
    <property type="protein sequence ID" value="TWU47251.1"/>
    <property type="molecule type" value="Genomic_DNA"/>
</dbReference>
<accession>A0A5C6EHT9</accession>
<dbReference type="SUPFAM" id="SSF48452">
    <property type="entry name" value="TPR-like"/>
    <property type="match status" value="2"/>
</dbReference>
<evidence type="ECO:0000256" key="4">
    <source>
        <dbReference type="ARBA" id="ARBA00022840"/>
    </source>
</evidence>
<dbReference type="Gene3D" id="1.10.510.10">
    <property type="entry name" value="Transferase(Phosphotransferase) domain 1"/>
    <property type="match status" value="2"/>
</dbReference>
<dbReference type="Proteomes" id="UP000318288">
    <property type="component" value="Unassembled WGS sequence"/>
</dbReference>
<feature type="region of interest" description="Disordered" evidence="7">
    <location>
        <begin position="1035"/>
        <end position="1062"/>
    </location>
</feature>
<evidence type="ECO:0000259" key="8">
    <source>
        <dbReference type="PROSITE" id="PS50011"/>
    </source>
</evidence>
<comment type="caution">
    <text evidence="9">The sequence shown here is derived from an EMBL/GenBank/DDBJ whole genome shotgun (WGS) entry which is preliminary data.</text>
</comment>
<dbReference type="PROSITE" id="PS50005">
    <property type="entry name" value="TPR"/>
    <property type="match status" value="2"/>
</dbReference>
<feature type="repeat" description="TPR" evidence="5">
    <location>
        <begin position="733"/>
        <end position="766"/>
    </location>
</feature>
<evidence type="ECO:0000256" key="2">
    <source>
        <dbReference type="ARBA" id="ARBA00022741"/>
    </source>
</evidence>
<dbReference type="Pfam" id="PF00069">
    <property type="entry name" value="Pkinase"/>
    <property type="match status" value="1"/>
</dbReference>
<feature type="domain" description="Protein kinase" evidence="8">
    <location>
        <begin position="169"/>
        <end position="484"/>
    </location>
</feature>
<feature type="repeat" description="TPR" evidence="5">
    <location>
        <begin position="801"/>
        <end position="834"/>
    </location>
</feature>
<protein>
    <submittedName>
        <fullName evidence="9">Serine/threonine-protein kinase PrkC</fullName>
        <ecNumber evidence="9">2.7.11.1</ecNumber>
    </submittedName>
</protein>